<keyword evidence="3" id="KW-0032">Aminotransferase</keyword>
<dbReference type="InterPro" id="IPR000192">
    <property type="entry name" value="Aminotrans_V_dom"/>
</dbReference>
<protein>
    <submittedName>
        <fullName evidence="3">Aminotransferase class V-fold PLP-dependent enzyme</fullName>
    </submittedName>
</protein>
<dbReference type="SUPFAM" id="SSF53383">
    <property type="entry name" value="PLP-dependent transferases"/>
    <property type="match status" value="1"/>
</dbReference>
<dbReference type="EMBL" id="JAZHOG010000009">
    <property type="protein sequence ID" value="MEJ8568697.1"/>
    <property type="molecule type" value="Genomic_DNA"/>
</dbReference>
<dbReference type="Gene3D" id="3.40.640.10">
    <property type="entry name" value="Type I PLP-dependent aspartate aminotransferase-like (Major domain)"/>
    <property type="match status" value="1"/>
</dbReference>
<dbReference type="AlphaFoldDB" id="A0AAW9RA15"/>
<dbReference type="InterPro" id="IPR015421">
    <property type="entry name" value="PyrdxlP-dep_Trfase_major"/>
</dbReference>
<dbReference type="Gene3D" id="3.90.1150.10">
    <property type="entry name" value="Aspartate Aminotransferase, domain 1"/>
    <property type="match status" value="1"/>
</dbReference>
<organism evidence="3 4">
    <name type="scientific">Elongatibacter sediminis</name>
    <dbReference type="NCBI Taxonomy" id="3119006"/>
    <lineage>
        <taxon>Bacteria</taxon>
        <taxon>Pseudomonadati</taxon>
        <taxon>Pseudomonadota</taxon>
        <taxon>Gammaproteobacteria</taxon>
        <taxon>Chromatiales</taxon>
        <taxon>Wenzhouxiangellaceae</taxon>
        <taxon>Elongatibacter</taxon>
    </lineage>
</organism>
<keyword evidence="4" id="KW-1185">Reference proteome</keyword>
<comment type="caution">
    <text evidence="3">The sequence shown here is derived from an EMBL/GenBank/DDBJ whole genome shotgun (WGS) entry which is preliminary data.</text>
</comment>
<accession>A0AAW9RA15</accession>
<dbReference type="Pfam" id="PF00266">
    <property type="entry name" value="Aminotran_5"/>
    <property type="match status" value="1"/>
</dbReference>
<dbReference type="InterPro" id="IPR015422">
    <property type="entry name" value="PyrdxlP-dep_Trfase_small"/>
</dbReference>
<evidence type="ECO:0000313" key="4">
    <source>
        <dbReference type="Proteomes" id="UP001359886"/>
    </source>
</evidence>
<evidence type="ECO:0000313" key="3">
    <source>
        <dbReference type="EMBL" id="MEJ8568697.1"/>
    </source>
</evidence>
<proteinExistence type="predicted"/>
<dbReference type="GO" id="GO:0008483">
    <property type="term" value="F:transaminase activity"/>
    <property type="evidence" value="ECO:0007669"/>
    <property type="project" value="UniProtKB-KW"/>
</dbReference>
<dbReference type="PANTHER" id="PTHR43586">
    <property type="entry name" value="CYSTEINE DESULFURASE"/>
    <property type="match status" value="1"/>
</dbReference>
<evidence type="ECO:0000256" key="1">
    <source>
        <dbReference type="ARBA" id="ARBA00022898"/>
    </source>
</evidence>
<dbReference type="RefSeq" id="WP_354696020.1">
    <property type="nucleotide sequence ID" value="NZ_JAZHOG010000009.1"/>
</dbReference>
<reference evidence="3 4" key="1">
    <citation type="submission" date="2024-02" db="EMBL/GenBank/DDBJ databases">
        <title>A novel Wenzhouxiangellaceae bacterium, isolated from coastal sediments.</title>
        <authorList>
            <person name="Du Z.-J."/>
            <person name="Ye Y.-Q."/>
            <person name="Zhang X.-Y."/>
        </authorList>
    </citation>
    <scope>NUCLEOTIDE SEQUENCE [LARGE SCALE GENOMIC DNA]</scope>
    <source>
        <strain evidence="3 4">CH-27</strain>
    </source>
</reference>
<dbReference type="PANTHER" id="PTHR43586:SF21">
    <property type="entry name" value="PYRIDOXAL PHOSPHATE (PLP)-DEPENDENT ASPARTATE AMINOTRANSFERASE SUPERFAMILY"/>
    <property type="match status" value="1"/>
</dbReference>
<sequence>MSSQTVPAGTAAWPLDDEFVRAGFPAFSEDSLANFAHFENAGGSYACAPVIDRLNRYYRQTKVQPYYAFAPSRTAGEEMDAARQRLAAWMNVDSDEVHFGPSTTQNVYVLAQALRRHFRAGDEIVVTNQDHEANIGAWRCLEDEGFVVREWSVDPQTGELDLAGLEAVLTDRTRAVAFTHCSNLVATINPARDWVRRIQQAGAMAIVDGVSYAPHGLPDLRALGADVYLFSLYKVYGPHLGVMYLAGDLNAELPNQGHFFNAKNPTARFTPAGPDHAQIAAVNGVIDYFEALYRHHGGESAEPAEQAIDIRNRLRAREIERVQPLLDYVASHERIRLIGRADARERAPTVSFTVEGMPSSWLGQALADRGLGVGVGDFYAYRLVEALGIDPKDGAVRASLVHYTSEDEVSRLISALDELVTA</sequence>
<gene>
    <name evidence="3" type="ORF">V3330_13775</name>
</gene>
<dbReference type="InterPro" id="IPR015424">
    <property type="entry name" value="PyrdxlP-dep_Trfase"/>
</dbReference>
<keyword evidence="3" id="KW-0808">Transferase</keyword>
<keyword evidence="1" id="KW-0663">Pyridoxal phosphate</keyword>
<feature type="domain" description="Aminotransferase class V" evidence="2">
    <location>
        <begin position="38"/>
        <end position="412"/>
    </location>
</feature>
<name>A0AAW9RA15_9GAMM</name>
<dbReference type="Proteomes" id="UP001359886">
    <property type="component" value="Unassembled WGS sequence"/>
</dbReference>
<evidence type="ECO:0000259" key="2">
    <source>
        <dbReference type="Pfam" id="PF00266"/>
    </source>
</evidence>